<feature type="compositionally biased region" description="Pro residues" evidence="5">
    <location>
        <begin position="547"/>
        <end position="557"/>
    </location>
</feature>
<dbReference type="Pfam" id="PF13639">
    <property type="entry name" value="zf-RING_2"/>
    <property type="match status" value="1"/>
</dbReference>
<evidence type="ECO:0000256" key="1">
    <source>
        <dbReference type="ARBA" id="ARBA00022771"/>
    </source>
</evidence>
<evidence type="ECO:0000256" key="5">
    <source>
        <dbReference type="SAM" id="MobiDB-lite"/>
    </source>
</evidence>
<protein>
    <recommendedName>
        <fullName evidence="6">RING-type domain-containing protein</fullName>
    </recommendedName>
</protein>
<accession>A0AA38MIG8</accession>
<dbReference type="PANTHER" id="PTHR12109">
    <property type="entry name" value="RING FINGER PROTEIN 141-RELATED"/>
    <property type="match status" value="1"/>
</dbReference>
<organism evidence="7 8">
    <name type="scientific">Zophobas morio</name>
    <dbReference type="NCBI Taxonomy" id="2755281"/>
    <lineage>
        <taxon>Eukaryota</taxon>
        <taxon>Metazoa</taxon>
        <taxon>Ecdysozoa</taxon>
        <taxon>Arthropoda</taxon>
        <taxon>Hexapoda</taxon>
        <taxon>Insecta</taxon>
        <taxon>Pterygota</taxon>
        <taxon>Neoptera</taxon>
        <taxon>Endopterygota</taxon>
        <taxon>Coleoptera</taxon>
        <taxon>Polyphaga</taxon>
        <taxon>Cucujiformia</taxon>
        <taxon>Tenebrionidae</taxon>
        <taxon>Zophobas</taxon>
    </lineage>
</organism>
<evidence type="ECO:0000256" key="3">
    <source>
        <dbReference type="PROSITE-ProRule" id="PRU00175"/>
    </source>
</evidence>
<dbReference type="InterPro" id="IPR013083">
    <property type="entry name" value="Znf_RING/FYVE/PHD"/>
</dbReference>
<dbReference type="PROSITE" id="PS50089">
    <property type="entry name" value="ZF_RING_2"/>
    <property type="match status" value="1"/>
</dbReference>
<dbReference type="GO" id="GO:0008270">
    <property type="term" value="F:zinc ion binding"/>
    <property type="evidence" value="ECO:0007669"/>
    <property type="project" value="UniProtKB-KW"/>
</dbReference>
<keyword evidence="1 3" id="KW-0863">Zinc-finger</keyword>
<sequence>MDLGVLKGPVELLASKVKAFKNCLDLATECLTNKDYMNAEMIYGGILADLHKDCIVEALGLNDLELFSLHSCFAYSSIGADYKSEQALVILNSIHKPIKLPLVPYLKAFVHISNDRLSFAHDELQCCQTLLNNGYNFKPNSILNEDIIPEINDEFLKLKINGLRFACELLKAKEDNEDLKKCFKENWLKIGKLCETDFAKLSKNKKKGKEDDDEPPKEVVEEKKKKATGAIKKTEKQIVKKTEIGIQVTPAKGVAIGVQTTMEKEVNKQLLTAVLEIKNKMSNMQAKKDTEIKQLQKKNTELNDKLIARDNKRQEKLTEFEFVKEQYITLEKKYEQSLKQIEILQKMLIEQLQQKYQMQKNIYQLFEEKCDYKIEYLCDIQKYLHPSDRPTPDECKQEVTMWKNTLVKISGAKRDFEVYYRTIDDLIVAKKYPTVKTNDWPPIPVIPNDVQDVIYRNFRIIMQQSKTLFNSLTFPNNMSTGTPLFGNFGNYKENEHNPNFFVNGYNGYKEDGRTTGSPNFFGKFNPTLPFTNGNKLPPYPLNQQFHQPPPPLYPLPIPRSQYSPQPQNKKPEVAPPSPTSSEPNNSCKSEQELLKFLQYNFKEVPEEELLGAICVVRDLCGGSLIGFPKKSLVEEIKKVLKKNAGAKSSWNNIVKTQWQNDHSDNKCCICFEDYDTTSSHSLPCQHEFHKRCITNWLKVQSACPVCRVHAVIDEEYPPLKV</sequence>
<keyword evidence="2" id="KW-0862">Zinc</keyword>
<reference evidence="7" key="1">
    <citation type="journal article" date="2023" name="G3 (Bethesda)">
        <title>Whole genome assemblies of Zophobas morio and Tenebrio molitor.</title>
        <authorList>
            <person name="Kaur S."/>
            <person name="Stinson S.A."/>
            <person name="diCenzo G.C."/>
        </authorList>
    </citation>
    <scope>NUCLEOTIDE SEQUENCE</scope>
    <source>
        <strain evidence="7">QUZm001</strain>
    </source>
</reference>
<feature type="region of interest" description="Disordered" evidence="5">
    <location>
        <begin position="532"/>
        <end position="587"/>
    </location>
</feature>
<dbReference type="Proteomes" id="UP001168821">
    <property type="component" value="Unassembled WGS sequence"/>
</dbReference>
<feature type="domain" description="RING-type" evidence="6">
    <location>
        <begin position="667"/>
        <end position="707"/>
    </location>
</feature>
<dbReference type="InterPro" id="IPR001841">
    <property type="entry name" value="Znf_RING"/>
</dbReference>
<feature type="region of interest" description="Disordered" evidence="5">
    <location>
        <begin position="204"/>
        <end position="225"/>
    </location>
</feature>
<evidence type="ECO:0000313" key="8">
    <source>
        <dbReference type="Proteomes" id="UP001168821"/>
    </source>
</evidence>
<keyword evidence="4" id="KW-0175">Coiled coil</keyword>
<dbReference type="SUPFAM" id="SSF57850">
    <property type="entry name" value="RING/U-box"/>
    <property type="match status" value="1"/>
</dbReference>
<gene>
    <name evidence="7" type="ORF">Zmor_009918</name>
</gene>
<evidence type="ECO:0000259" key="6">
    <source>
        <dbReference type="PROSITE" id="PS50089"/>
    </source>
</evidence>
<evidence type="ECO:0000313" key="7">
    <source>
        <dbReference type="EMBL" id="KAJ3658160.1"/>
    </source>
</evidence>
<evidence type="ECO:0000256" key="2">
    <source>
        <dbReference type="ARBA" id="ARBA00022833"/>
    </source>
</evidence>
<dbReference type="AlphaFoldDB" id="A0AA38MIG8"/>
<comment type="caution">
    <text evidence="7">The sequence shown here is derived from an EMBL/GenBank/DDBJ whole genome shotgun (WGS) entry which is preliminary data.</text>
</comment>
<evidence type="ECO:0000256" key="4">
    <source>
        <dbReference type="SAM" id="Coils"/>
    </source>
</evidence>
<feature type="coiled-coil region" evidence="4">
    <location>
        <begin position="267"/>
        <end position="369"/>
    </location>
</feature>
<keyword evidence="1 3" id="KW-0479">Metal-binding</keyword>
<dbReference type="SMART" id="SM00184">
    <property type="entry name" value="RING"/>
    <property type="match status" value="1"/>
</dbReference>
<dbReference type="InterPro" id="IPR047126">
    <property type="entry name" value="RNF141-like"/>
</dbReference>
<dbReference type="Gene3D" id="3.30.40.10">
    <property type="entry name" value="Zinc/RING finger domain, C3HC4 (zinc finger)"/>
    <property type="match status" value="1"/>
</dbReference>
<name>A0AA38MIG8_9CUCU</name>
<dbReference type="EMBL" id="JALNTZ010000003">
    <property type="protein sequence ID" value="KAJ3658160.1"/>
    <property type="molecule type" value="Genomic_DNA"/>
</dbReference>
<keyword evidence="8" id="KW-1185">Reference proteome</keyword>
<dbReference type="PANTHER" id="PTHR12109:SF5">
    <property type="entry name" value="RING-TYPE DOMAIN-CONTAINING PROTEIN"/>
    <property type="match status" value="1"/>
</dbReference>
<proteinExistence type="predicted"/>